<dbReference type="AlphaFoldDB" id="A0A0F9Q467"/>
<sequence>MNTRILRATLFTPGLYGRWGIPLNLEGKPGTAKTATWQALSHESGLHLETVIASIREPSDFLGLPIPIRDNAERLQVINWMRSKMPNVKVVDVKPNEIAFAITDYAPPAWAIRATIARHALVFFDEFNTAPPAVQAALLRVILEGMVGERELPKTVRFAMAMNSTEDAAGGWDIAPPLANRVGHAVWESPDPEVWCDWRIGGGGTNGKFGDAAAEEARVMEAWDIPFAQACGLVAAFIRTRPELLMKMPSEGDPQASKAWPSPRTWDFLTCALAGSMVHNLAEEDRDEWISCYVGTEPAGELITFLANADLPNPADLLDGKVKWTHDPNRLDRTAAVLSACAAYVTSKSTEKREKRAAALWKLMAPIVEDAADVTVPAGRTLCRARLALGKEAKPVLVKLQPVLKAAGIQP</sequence>
<organism evidence="1">
    <name type="scientific">marine sediment metagenome</name>
    <dbReference type="NCBI Taxonomy" id="412755"/>
    <lineage>
        <taxon>unclassified sequences</taxon>
        <taxon>metagenomes</taxon>
        <taxon>ecological metagenomes</taxon>
    </lineage>
</organism>
<dbReference type="InterPro" id="IPR027417">
    <property type="entry name" value="P-loop_NTPase"/>
</dbReference>
<gene>
    <name evidence="1" type="ORF">LCGC14_0750180</name>
</gene>
<dbReference type="SUPFAM" id="SSF52540">
    <property type="entry name" value="P-loop containing nucleoside triphosphate hydrolases"/>
    <property type="match status" value="1"/>
</dbReference>
<name>A0A0F9Q467_9ZZZZ</name>
<comment type="caution">
    <text evidence="1">The sequence shown here is derived from an EMBL/GenBank/DDBJ whole genome shotgun (WGS) entry which is preliminary data.</text>
</comment>
<accession>A0A0F9Q467</accession>
<proteinExistence type="predicted"/>
<evidence type="ECO:0000313" key="1">
    <source>
        <dbReference type="EMBL" id="KKN38755.1"/>
    </source>
</evidence>
<dbReference type="EMBL" id="LAZR01001805">
    <property type="protein sequence ID" value="KKN38755.1"/>
    <property type="molecule type" value="Genomic_DNA"/>
</dbReference>
<reference evidence="1" key="1">
    <citation type="journal article" date="2015" name="Nature">
        <title>Complex archaea that bridge the gap between prokaryotes and eukaryotes.</title>
        <authorList>
            <person name="Spang A."/>
            <person name="Saw J.H."/>
            <person name="Jorgensen S.L."/>
            <person name="Zaremba-Niedzwiedzka K."/>
            <person name="Martijn J."/>
            <person name="Lind A.E."/>
            <person name="van Eijk R."/>
            <person name="Schleper C."/>
            <person name="Guy L."/>
            <person name="Ettema T.J."/>
        </authorList>
    </citation>
    <scope>NUCLEOTIDE SEQUENCE</scope>
</reference>
<evidence type="ECO:0008006" key="2">
    <source>
        <dbReference type="Google" id="ProtNLM"/>
    </source>
</evidence>
<dbReference type="Gene3D" id="3.40.50.300">
    <property type="entry name" value="P-loop containing nucleotide triphosphate hydrolases"/>
    <property type="match status" value="1"/>
</dbReference>
<protein>
    <recommendedName>
        <fullName evidence="2">ATPase dynein-related AAA domain-containing protein</fullName>
    </recommendedName>
</protein>